<gene>
    <name evidence="1" type="ORF">UFOVP343_15</name>
</gene>
<protein>
    <submittedName>
        <fullName evidence="1">Uncharacterized protein</fullName>
    </submittedName>
</protein>
<organism evidence="1">
    <name type="scientific">uncultured Caudovirales phage</name>
    <dbReference type="NCBI Taxonomy" id="2100421"/>
    <lineage>
        <taxon>Viruses</taxon>
        <taxon>Duplodnaviria</taxon>
        <taxon>Heunggongvirae</taxon>
        <taxon>Uroviricota</taxon>
        <taxon>Caudoviricetes</taxon>
        <taxon>Peduoviridae</taxon>
        <taxon>Maltschvirus</taxon>
        <taxon>Maltschvirus maltsch</taxon>
    </lineage>
</organism>
<name>A0A6J5LWJ7_9CAUD</name>
<accession>A0A6J5LWJ7</accession>
<dbReference type="EMBL" id="LR796358">
    <property type="protein sequence ID" value="CAB4138865.1"/>
    <property type="molecule type" value="Genomic_DNA"/>
</dbReference>
<proteinExistence type="predicted"/>
<sequence length="187" mass="19888">MADVNHNTLTDPYLHEPKNISTALAGQIYVANGSGSGVWVENSRIFGGYLTFSTGSPYAHSVTTSDTVLNPTFSTSVNNGFTVLSSPNARVRYDGTETINASIDAAFSIQQASGTARQVEMVLYKNGTELVGSRVITTSDSSSWHTISFSFDTTLATNGYVEVFVKANSAATLNFASGYLRIFGIAA</sequence>
<reference evidence="1" key="1">
    <citation type="submission" date="2020-04" db="EMBL/GenBank/DDBJ databases">
        <authorList>
            <person name="Chiriac C."/>
            <person name="Salcher M."/>
            <person name="Ghai R."/>
            <person name="Kavagutti S V."/>
        </authorList>
    </citation>
    <scope>NUCLEOTIDE SEQUENCE</scope>
</reference>
<evidence type="ECO:0000313" key="1">
    <source>
        <dbReference type="EMBL" id="CAB4138865.1"/>
    </source>
</evidence>